<evidence type="ECO:0000259" key="3">
    <source>
        <dbReference type="Pfam" id="PF06580"/>
    </source>
</evidence>
<feature type="signal peptide" evidence="2">
    <location>
        <begin position="1"/>
        <end position="19"/>
    </location>
</feature>
<reference evidence="4 5" key="1">
    <citation type="submission" date="2018-06" db="EMBL/GenBank/DDBJ databases">
        <title>Genomic Encyclopedia of Archaeal and Bacterial Type Strains, Phase II (KMG-II): from individual species to whole genera.</title>
        <authorList>
            <person name="Goeker M."/>
        </authorList>
    </citation>
    <scope>NUCLEOTIDE SEQUENCE [LARGE SCALE GENOMIC DNA]</scope>
    <source>
        <strain evidence="4 5">DSM 17205</strain>
    </source>
</reference>
<evidence type="ECO:0000256" key="1">
    <source>
        <dbReference type="SAM" id="Phobius"/>
    </source>
</evidence>
<keyword evidence="5" id="KW-1185">Reference proteome</keyword>
<dbReference type="InterPro" id="IPR010559">
    <property type="entry name" value="Sig_transdc_His_kin_internal"/>
</dbReference>
<dbReference type="Proteomes" id="UP000248584">
    <property type="component" value="Unassembled WGS sequence"/>
</dbReference>
<proteinExistence type="predicted"/>
<evidence type="ECO:0000313" key="4">
    <source>
        <dbReference type="EMBL" id="PZX43215.1"/>
    </source>
</evidence>
<dbReference type="Pfam" id="PF07494">
    <property type="entry name" value="Reg_prop"/>
    <property type="match status" value="1"/>
</dbReference>
<evidence type="ECO:0000313" key="5">
    <source>
        <dbReference type="Proteomes" id="UP000248584"/>
    </source>
</evidence>
<feature type="transmembrane region" description="Helical" evidence="1">
    <location>
        <begin position="714"/>
        <end position="732"/>
    </location>
</feature>
<dbReference type="InterPro" id="IPR036890">
    <property type="entry name" value="HATPase_C_sf"/>
</dbReference>
<dbReference type="PANTHER" id="PTHR34220">
    <property type="entry name" value="SENSOR HISTIDINE KINASE YPDA"/>
    <property type="match status" value="1"/>
</dbReference>
<dbReference type="Gene3D" id="2.60.40.10">
    <property type="entry name" value="Immunoglobulins"/>
    <property type="match status" value="1"/>
</dbReference>
<sequence length="968" mass="111273">MIQHLFLYLFLLSSFNAIAQEPVRIKVTEQNGLPSNEVYSIEEDSKGFVWIASNKGLVRYDGTTSKTYDHPEKVGLSVFELFVDEKDRVWCMNLTGQIFYAQGDDLTLFTDVSEEFKGSLGSMVVVGDTMIVSMYRVRLSIDIKTKEKTVYPIKEFSVGSGLNSVYKNRPTFTENGKVFQVIDGTLSTMDDLPDLIKAENRRLPVRLINKNDNEFYLIQQKLGENTVMYLRKDDYWIKLETPELCSVSRIDSAHVINDALYLTTKNGLLVLKEEKNRMVLHQHFLKEFYTTDLFQDADLNIWVSTLRNGLIIIPNIHVRKIMLPEPLPKRLEKTVNNELMVGYESGNINIIKADELVFKQIEFPTASAISTLKHDEKSNTTLIFQKLKNYLYDHDSASYVVIGKPLASVKEVDFTNKGFIIAALSGTTIVTKIHEQKFLAKSELYYDHKKRGYTVLHDKNSGLNYIADVDGLRTLNSGLQEKPITYKDRPVLTRNLSQDKYGNIWAGSFKNGLFKIKGNEVIEHIDASNGLASLIVNSITIDDEYLWICTDVALQRYHIPTGDIKTLKARDGIPSFSIIDMCVIGEDLFMNTPQAVYRIDKHKVFKPLFIPDYYFTTVRVDGKDQPSATSYTIPDQRTPASIGFNANGLRGLASGKFEYRIKNKTDWIPQPQGNNTIQFATLPVGELIFELRQAGSDTVKSLKLVVEQPFYTTWWFWTLLAINTILAIIFYYRRKLRFRESEKNKQLRTLALDNELITLRLENLRSQMNPHFIFNALNSIQEYIVSNERNLASSYLVKFSRLIRMYLDQSRENQITLKEELHAMELYLELEKVRFEEKLIYQLQIDPALEQEQVFLPPLFVQPYVENALKHGLLHKKDNRELKVAFEWDPADQSLQICVVDNGIGRDASQVIKKSQEHYHKSFATYANQERVNLLNSKRNRKITVEIIDLKTSTDQACGTQVCISIPQ</sequence>
<feature type="chain" id="PRO_5045697761" evidence="2">
    <location>
        <begin position="20"/>
        <end position="968"/>
    </location>
</feature>
<keyword evidence="2" id="KW-0732">Signal</keyword>
<dbReference type="Gene3D" id="2.130.10.10">
    <property type="entry name" value="YVTN repeat-like/Quinoprotein amine dehydrogenase"/>
    <property type="match status" value="2"/>
</dbReference>
<dbReference type="EMBL" id="QKZR01000001">
    <property type="protein sequence ID" value="PZX43215.1"/>
    <property type="molecule type" value="Genomic_DNA"/>
</dbReference>
<protein>
    <submittedName>
        <fullName evidence="4">Two component regulator with propeller domain</fullName>
    </submittedName>
</protein>
<dbReference type="InterPro" id="IPR011110">
    <property type="entry name" value="Reg_prop"/>
</dbReference>
<gene>
    <name evidence="4" type="ORF">LX97_00215</name>
</gene>
<comment type="caution">
    <text evidence="4">The sequence shown here is derived from an EMBL/GenBank/DDBJ whole genome shotgun (WGS) entry which is preliminary data.</text>
</comment>
<dbReference type="InterPro" id="IPR050640">
    <property type="entry name" value="Bact_2-comp_sensor_kinase"/>
</dbReference>
<accession>A0ABX5PZN9</accession>
<dbReference type="Pfam" id="PF06580">
    <property type="entry name" value="His_kinase"/>
    <property type="match status" value="1"/>
</dbReference>
<dbReference type="Gene3D" id="3.30.565.10">
    <property type="entry name" value="Histidine kinase-like ATPase, C-terminal domain"/>
    <property type="match status" value="1"/>
</dbReference>
<dbReference type="SUPFAM" id="SSF55874">
    <property type="entry name" value="ATPase domain of HSP90 chaperone/DNA topoisomerase II/histidine kinase"/>
    <property type="match status" value="1"/>
</dbReference>
<name>A0ABX5PZN9_9FLAO</name>
<keyword evidence="1" id="KW-1133">Transmembrane helix</keyword>
<keyword evidence="1" id="KW-0812">Transmembrane</keyword>
<dbReference type="InterPro" id="IPR015943">
    <property type="entry name" value="WD40/YVTN_repeat-like_dom_sf"/>
</dbReference>
<feature type="domain" description="Signal transduction histidine kinase internal region" evidence="3">
    <location>
        <begin position="760"/>
        <end position="839"/>
    </location>
</feature>
<evidence type="ECO:0000256" key="2">
    <source>
        <dbReference type="SAM" id="SignalP"/>
    </source>
</evidence>
<organism evidence="4 5">
    <name type="scientific">Nonlabens dokdonensis</name>
    <dbReference type="NCBI Taxonomy" id="328515"/>
    <lineage>
        <taxon>Bacteria</taxon>
        <taxon>Pseudomonadati</taxon>
        <taxon>Bacteroidota</taxon>
        <taxon>Flavobacteriia</taxon>
        <taxon>Flavobacteriales</taxon>
        <taxon>Flavobacteriaceae</taxon>
        <taxon>Nonlabens</taxon>
    </lineage>
</organism>
<keyword evidence="1" id="KW-0472">Membrane</keyword>
<dbReference type="PANTHER" id="PTHR34220:SF7">
    <property type="entry name" value="SENSOR HISTIDINE KINASE YPDA"/>
    <property type="match status" value="1"/>
</dbReference>
<dbReference type="InterPro" id="IPR013783">
    <property type="entry name" value="Ig-like_fold"/>
</dbReference>